<dbReference type="PANTHER" id="PTHR31832:SF83">
    <property type="entry name" value="OS06G0713000 PROTEIN"/>
    <property type="match status" value="1"/>
</dbReference>
<dbReference type="Proteomes" id="UP000636800">
    <property type="component" value="Chromosome 12"/>
</dbReference>
<gene>
    <name evidence="12" type="ORF">HPP92_022363</name>
</gene>
<keyword evidence="5" id="KW-0862">Zinc</keyword>
<protein>
    <recommendedName>
        <fullName evidence="11">B box-type domain-containing protein</fullName>
    </recommendedName>
</protein>
<dbReference type="InterPro" id="IPR049808">
    <property type="entry name" value="CONSTANS-like_Bbox1"/>
</dbReference>
<dbReference type="Gene3D" id="3.30.160.60">
    <property type="entry name" value="Classic Zinc Finger"/>
    <property type="match status" value="1"/>
</dbReference>
<feature type="domain" description="B box-type" evidence="11">
    <location>
        <begin position="55"/>
        <end position="102"/>
    </location>
</feature>
<dbReference type="EMBL" id="JADCNL010000012">
    <property type="protein sequence ID" value="KAG0457206.1"/>
    <property type="molecule type" value="Genomic_DNA"/>
</dbReference>
<dbReference type="SMART" id="SM00336">
    <property type="entry name" value="BBOX"/>
    <property type="match status" value="2"/>
</dbReference>
<keyword evidence="13" id="KW-1185">Reference proteome</keyword>
<dbReference type="InterPro" id="IPR051979">
    <property type="entry name" value="B-box_zinc_finger"/>
</dbReference>
<feature type="region of interest" description="Disordered" evidence="10">
    <location>
        <begin position="137"/>
        <end position="160"/>
    </location>
</feature>
<comment type="subcellular location">
    <subcellularLocation>
        <location evidence="1">Nucleus</location>
    </subcellularLocation>
</comment>
<evidence type="ECO:0000256" key="4">
    <source>
        <dbReference type="ARBA" id="ARBA00022771"/>
    </source>
</evidence>
<dbReference type="PANTHER" id="PTHR31832">
    <property type="entry name" value="B-BOX ZINC FINGER PROTEIN 22"/>
    <property type="match status" value="1"/>
</dbReference>
<evidence type="ECO:0000313" key="13">
    <source>
        <dbReference type="Proteomes" id="UP000636800"/>
    </source>
</evidence>
<keyword evidence="6" id="KW-0805">Transcription regulation</keyword>
<dbReference type="OrthoDB" id="786531at2759"/>
<keyword evidence="8" id="KW-0539">Nucleus</keyword>
<keyword evidence="7" id="KW-0804">Transcription</keyword>
<dbReference type="GO" id="GO:0008270">
    <property type="term" value="F:zinc ion binding"/>
    <property type="evidence" value="ECO:0007669"/>
    <property type="project" value="UniProtKB-KW"/>
</dbReference>
<dbReference type="GO" id="GO:0005634">
    <property type="term" value="C:nucleus"/>
    <property type="evidence" value="ECO:0007669"/>
    <property type="project" value="UniProtKB-SubCell"/>
</dbReference>
<dbReference type="InterPro" id="IPR000315">
    <property type="entry name" value="Znf_B-box"/>
</dbReference>
<dbReference type="PROSITE" id="PS50119">
    <property type="entry name" value="ZF_BBOX"/>
    <property type="match status" value="2"/>
</dbReference>
<feature type="domain" description="B box-type" evidence="11">
    <location>
        <begin position="1"/>
        <end position="47"/>
    </location>
</feature>
<evidence type="ECO:0000256" key="8">
    <source>
        <dbReference type="ARBA" id="ARBA00023242"/>
    </source>
</evidence>
<evidence type="ECO:0000256" key="2">
    <source>
        <dbReference type="ARBA" id="ARBA00022723"/>
    </source>
</evidence>
<evidence type="ECO:0000256" key="5">
    <source>
        <dbReference type="ARBA" id="ARBA00022833"/>
    </source>
</evidence>
<dbReference type="CDD" id="cd19821">
    <property type="entry name" value="Bbox1_BBX-like"/>
    <property type="match status" value="2"/>
</dbReference>
<comment type="caution">
    <text evidence="12">The sequence shown here is derived from an EMBL/GenBank/DDBJ whole genome shotgun (WGS) entry which is preliminary data.</text>
</comment>
<evidence type="ECO:0000256" key="7">
    <source>
        <dbReference type="ARBA" id="ARBA00023163"/>
    </source>
</evidence>
<reference evidence="12 13" key="1">
    <citation type="journal article" date="2020" name="Nat. Food">
        <title>A phased Vanilla planifolia genome enables genetic improvement of flavour and production.</title>
        <authorList>
            <person name="Hasing T."/>
            <person name="Tang H."/>
            <person name="Brym M."/>
            <person name="Khazi F."/>
            <person name="Huang T."/>
            <person name="Chambers A.H."/>
        </authorList>
    </citation>
    <scope>NUCLEOTIDE SEQUENCE [LARGE SCALE GENOMIC DNA]</scope>
    <source>
        <tissue evidence="12">Leaf</tissue>
    </source>
</reference>
<evidence type="ECO:0000256" key="3">
    <source>
        <dbReference type="ARBA" id="ARBA00022737"/>
    </source>
</evidence>
<keyword evidence="3" id="KW-0677">Repeat</keyword>
<feature type="compositionally biased region" description="Low complexity" evidence="10">
    <location>
        <begin position="148"/>
        <end position="160"/>
    </location>
</feature>
<evidence type="ECO:0000256" key="9">
    <source>
        <dbReference type="PROSITE-ProRule" id="PRU00024"/>
    </source>
</evidence>
<proteinExistence type="predicted"/>
<keyword evidence="4 9" id="KW-0863">Zinc-finger</keyword>
<evidence type="ECO:0000256" key="10">
    <source>
        <dbReference type="SAM" id="MobiDB-lite"/>
    </source>
</evidence>
<dbReference type="GO" id="GO:0009640">
    <property type="term" value="P:photomorphogenesis"/>
    <property type="evidence" value="ECO:0007669"/>
    <property type="project" value="TreeGrafter"/>
</dbReference>
<keyword evidence="2" id="KW-0479">Metal-binding</keyword>
<evidence type="ECO:0000313" key="12">
    <source>
        <dbReference type="EMBL" id="KAG0457206.1"/>
    </source>
</evidence>
<organism evidence="12 13">
    <name type="scientific">Vanilla planifolia</name>
    <name type="common">Vanilla</name>
    <dbReference type="NCBI Taxonomy" id="51239"/>
    <lineage>
        <taxon>Eukaryota</taxon>
        <taxon>Viridiplantae</taxon>
        <taxon>Streptophyta</taxon>
        <taxon>Embryophyta</taxon>
        <taxon>Tracheophyta</taxon>
        <taxon>Spermatophyta</taxon>
        <taxon>Magnoliopsida</taxon>
        <taxon>Liliopsida</taxon>
        <taxon>Asparagales</taxon>
        <taxon>Orchidaceae</taxon>
        <taxon>Vanilloideae</taxon>
        <taxon>Vanilleae</taxon>
        <taxon>Vanilla</taxon>
    </lineage>
</organism>
<name>A0A835PNF0_VANPL</name>
<dbReference type="Pfam" id="PF00643">
    <property type="entry name" value="zf-B_box"/>
    <property type="match status" value="2"/>
</dbReference>
<accession>A0A835PNF0</accession>
<dbReference type="GO" id="GO:0006355">
    <property type="term" value="P:regulation of DNA-templated transcription"/>
    <property type="evidence" value="ECO:0007669"/>
    <property type="project" value="TreeGrafter"/>
</dbReference>
<evidence type="ECO:0000256" key="1">
    <source>
        <dbReference type="ARBA" id="ARBA00004123"/>
    </source>
</evidence>
<evidence type="ECO:0000259" key="11">
    <source>
        <dbReference type="PROSITE" id="PS50119"/>
    </source>
</evidence>
<dbReference type="AlphaFoldDB" id="A0A835PNF0"/>
<sequence length="267" mass="28883">MKIQCDVCGLEEASVLCCADEAALCRACDRRVHSANKLAGKHQRLSLLQPLSSPRPLPLCDICKEKRGYVFCQEDRAILCADCDEPIHAANACTAAHNRFLLTGVRLPSSILPSVKRPSPPSEVKVVSCGVAANSRDSQAAVEEDAVSSSGSNNDNSGGRGSSISDYLMKILPGWRVDDFLFDDASCHAPAKDGQIVAGPVAEAEGLPFWVPRYRAPLAALPEERLQPMVGALEGSGSAWRAEDVSMVPQWESQYKNNKRSRTSLWC</sequence>
<evidence type="ECO:0000256" key="6">
    <source>
        <dbReference type="ARBA" id="ARBA00023015"/>
    </source>
</evidence>